<evidence type="ECO:0000256" key="6">
    <source>
        <dbReference type="SAM" id="MobiDB-lite"/>
    </source>
</evidence>
<feature type="compositionally biased region" description="Pro residues" evidence="6">
    <location>
        <begin position="1"/>
        <end position="12"/>
    </location>
</feature>
<keyword evidence="5 7" id="KW-0472">Membrane</keyword>
<evidence type="ECO:0000313" key="10">
    <source>
        <dbReference type="Proteomes" id="UP001388673"/>
    </source>
</evidence>
<dbReference type="Pfam" id="PF01490">
    <property type="entry name" value="Aa_trans"/>
    <property type="match status" value="1"/>
</dbReference>
<feature type="compositionally biased region" description="Low complexity" evidence="6">
    <location>
        <begin position="38"/>
        <end position="50"/>
    </location>
</feature>
<dbReference type="AlphaFoldDB" id="A0AAW0YZP0"/>
<evidence type="ECO:0000256" key="2">
    <source>
        <dbReference type="ARBA" id="ARBA00008066"/>
    </source>
</evidence>
<comment type="similarity">
    <text evidence="2">Belongs to the amino acid/polyamine transporter 2 family.</text>
</comment>
<protein>
    <recommendedName>
        <fullName evidence="8">Amino acid transporter transmembrane domain-containing protein</fullName>
    </recommendedName>
</protein>
<evidence type="ECO:0000256" key="4">
    <source>
        <dbReference type="ARBA" id="ARBA00022989"/>
    </source>
</evidence>
<keyword evidence="4 7" id="KW-1133">Transmembrane helix</keyword>
<name>A0AAW0YZP0_9TREE</name>
<feature type="transmembrane region" description="Helical" evidence="7">
    <location>
        <begin position="669"/>
        <end position="689"/>
    </location>
</feature>
<feature type="compositionally biased region" description="Polar residues" evidence="6">
    <location>
        <begin position="108"/>
        <end position="132"/>
    </location>
</feature>
<gene>
    <name evidence="9" type="ORF">IAR55_002636</name>
</gene>
<dbReference type="PANTHER" id="PTHR22950">
    <property type="entry name" value="AMINO ACID TRANSPORTER"/>
    <property type="match status" value="1"/>
</dbReference>
<dbReference type="EMBL" id="JBCAWK010000005">
    <property type="protein sequence ID" value="KAK8858409.1"/>
    <property type="molecule type" value="Genomic_DNA"/>
</dbReference>
<evidence type="ECO:0000313" key="9">
    <source>
        <dbReference type="EMBL" id="KAK8858409.1"/>
    </source>
</evidence>
<dbReference type="KEGG" id="kne:92179894"/>
<dbReference type="Gene3D" id="1.20.1740.10">
    <property type="entry name" value="Amino acid/polyamine transporter I"/>
    <property type="match status" value="1"/>
</dbReference>
<dbReference type="PANTHER" id="PTHR22950:SF666">
    <property type="entry name" value="VACUOLAR AMINO ACID TRANSPORTER 4"/>
    <property type="match status" value="1"/>
</dbReference>
<dbReference type="GO" id="GO:0015179">
    <property type="term" value="F:L-amino acid transmembrane transporter activity"/>
    <property type="evidence" value="ECO:0007669"/>
    <property type="project" value="TreeGrafter"/>
</dbReference>
<reference evidence="9 10" key="1">
    <citation type="journal article" date="2024" name="bioRxiv">
        <title>Comparative genomics of Cryptococcus and Kwoniella reveals pathogenesis evolution and contrasting karyotype dynamics via intercentromeric recombination or chromosome fusion.</title>
        <authorList>
            <person name="Coelho M.A."/>
            <person name="David-Palma M."/>
            <person name="Shea T."/>
            <person name="Bowers K."/>
            <person name="McGinley-Smith S."/>
            <person name="Mohammad A.W."/>
            <person name="Gnirke A."/>
            <person name="Yurkov A.M."/>
            <person name="Nowrousian M."/>
            <person name="Sun S."/>
            <person name="Cuomo C.A."/>
            <person name="Heitman J."/>
        </authorList>
    </citation>
    <scope>NUCLEOTIDE SEQUENCE [LARGE SCALE GENOMIC DNA]</scope>
    <source>
        <strain evidence="9 10">CBS 13917</strain>
    </source>
</reference>
<comment type="caution">
    <text evidence="9">The sequence shown here is derived from an EMBL/GenBank/DDBJ whole genome shotgun (WGS) entry which is preliminary data.</text>
</comment>
<feature type="transmembrane region" description="Helical" evidence="7">
    <location>
        <begin position="563"/>
        <end position="584"/>
    </location>
</feature>
<dbReference type="GO" id="GO:0005774">
    <property type="term" value="C:vacuolar membrane"/>
    <property type="evidence" value="ECO:0007669"/>
    <property type="project" value="TreeGrafter"/>
</dbReference>
<dbReference type="InterPro" id="IPR013057">
    <property type="entry name" value="AA_transpt_TM"/>
</dbReference>
<evidence type="ECO:0000256" key="5">
    <source>
        <dbReference type="ARBA" id="ARBA00023136"/>
    </source>
</evidence>
<feature type="transmembrane region" description="Helical" evidence="7">
    <location>
        <begin position="517"/>
        <end position="542"/>
    </location>
</feature>
<feature type="region of interest" description="Disordered" evidence="6">
    <location>
        <begin position="411"/>
        <end position="477"/>
    </location>
</feature>
<evidence type="ECO:0000256" key="1">
    <source>
        <dbReference type="ARBA" id="ARBA00004141"/>
    </source>
</evidence>
<evidence type="ECO:0000256" key="7">
    <source>
        <dbReference type="SAM" id="Phobius"/>
    </source>
</evidence>
<feature type="transmembrane region" description="Helical" evidence="7">
    <location>
        <begin position="814"/>
        <end position="834"/>
    </location>
</feature>
<keyword evidence="10" id="KW-1185">Reference proteome</keyword>
<feature type="transmembrane region" description="Helical" evidence="7">
    <location>
        <begin position="628"/>
        <end position="647"/>
    </location>
</feature>
<proteinExistence type="inferred from homology"/>
<comment type="subcellular location">
    <subcellularLocation>
        <location evidence="1">Membrane</location>
        <topology evidence="1">Multi-pass membrane protein</topology>
    </subcellularLocation>
</comment>
<feature type="transmembrane region" description="Helical" evidence="7">
    <location>
        <begin position="791"/>
        <end position="808"/>
    </location>
</feature>
<feature type="compositionally biased region" description="Polar residues" evidence="6">
    <location>
        <begin position="61"/>
        <end position="88"/>
    </location>
</feature>
<organism evidence="9 10">
    <name type="scientific">Kwoniella newhampshirensis</name>
    <dbReference type="NCBI Taxonomy" id="1651941"/>
    <lineage>
        <taxon>Eukaryota</taxon>
        <taxon>Fungi</taxon>
        <taxon>Dikarya</taxon>
        <taxon>Basidiomycota</taxon>
        <taxon>Agaricomycotina</taxon>
        <taxon>Tremellomycetes</taxon>
        <taxon>Tremellales</taxon>
        <taxon>Cryptococcaceae</taxon>
        <taxon>Kwoniella</taxon>
    </lineage>
</organism>
<feature type="transmembrane region" description="Helical" evidence="7">
    <location>
        <begin position="846"/>
        <end position="865"/>
    </location>
</feature>
<feature type="compositionally biased region" description="Acidic residues" evidence="6">
    <location>
        <begin position="411"/>
        <end position="425"/>
    </location>
</feature>
<dbReference type="GeneID" id="92179894"/>
<feature type="compositionally biased region" description="Low complexity" evidence="6">
    <location>
        <begin position="133"/>
        <end position="148"/>
    </location>
</feature>
<feature type="region of interest" description="Disordered" evidence="6">
    <location>
        <begin position="1"/>
        <end position="228"/>
    </location>
</feature>
<dbReference type="RefSeq" id="XP_066803250.1">
    <property type="nucleotide sequence ID" value="XM_066945749.1"/>
</dbReference>
<evidence type="ECO:0000259" key="8">
    <source>
        <dbReference type="Pfam" id="PF01490"/>
    </source>
</evidence>
<evidence type="ECO:0000256" key="3">
    <source>
        <dbReference type="ARBA" id="ARBA00022692"/>
    </source>
</evidence>
<feature type="transmembrane region" description="Helical" evidence="7">
    <location>
        <begin position="743"/>
        <end position="770"/>
    </location>
</feature>
<dbReference type="Proteomes" id="UP001388673">
    <property type="component" value="Unassembled WGS sequence"/>
</dbReference>
<feature type="domain" description="Amino acid transporter transmembrane" evidence="8">
    <location>
        <begin position="486"/>
        <end position="868"/>
    </location>
</feature>
<feature type="transmembrane region" description="Helical" evidence="7">
    <location>
        <begin position="701"/>
        <end position="723"/>
    </location>
</feature>
<accession>A0AAW0YZP0</accession>
<keyword evidence="3 7" id="KW-0812">Transmembrane</keyword>
<feature type="compositionally biased region" description="Polar residues" evidence="6">
    <location>
        <begin position="19"/>
        <end position="37"/>
    </location>
</feature>
<feature type="compositionally biased region" description="Low complexity" evidence="6">
    <location>
        <begin position="158"/>
        <end position="177"/>
    </location>
</feature>
<feature type="region of interest" description="Disordered" evidence="6">
    <location>
        <begin position="244"/>
        <end position="314"/>
    </location>
</feature>
<sequence length="889" mass="93456">MSPPHSPSPTPAAIPTNSNPNLPSRPISRTQSPVTNMAGTGTSTGAGAVTPPIPNIPPRSGSISSPQNSIAVPRSFSTSYHNRSSFLNGRTPPPSGTPASTGKDRRSSLTPAGTTSDNLIGRKQSLSGSGKHTTTSALTAALGTSPASNPDPAPSGEGKNISPIPSPSPENGNGSISRQSSNGKMRPPVSRGDSGTSTPRNGNGKAKEKEKESTAGGGAGDSSFSNLADITDEEKAKVLRRHLVSAEERGGVSKGGTPTPGEGASPGSANGAGTPLGGAGDESAGASSVTPAAGESGISAYGSTGTHARDDTEQFPIPYDAPGGDVTHDLYKWQHEHRSRPIRSASFSHVPLDRSAILDPTLAHIKEPGGFRRNFVVNRAQEQGLAAPTMVRNVVDFLFLYGHFAGEDLNEDEDVTDEEEEDEESFPASGLAAPGGAFSRRPYTAGGMDDTIPGPQGERQPLLGSMGRGMSKTRHRRTKSGAAVGTASVTQAVLMLLKGFVGTGILFMGKAFFNGGILFSTIVMIAIAMISLWSFLLLVQTYMKVPGSFGDIGGILYGQNMRLIILTSIAVSQIGFVAAYTIFIAENLQAFIMAVTDCRKYIPVRYLIFGQLIVFLPLAMIRNLAKLSGTALVADAFILIGLIYIGANEISVLSKHGIADVALFNKDSFPLLIGTAVFAFEGIGLVIPITESMKEPQKFPMVLSSIMVVVAVLFAGAGVMSYATYGSQIQTVVIVNLPQEDKFVQAVQFLYSVAILLSSPLQLFPAVRIMENGLFSKSGKHNPSVKWQKNVFRGCTVIFCSLLSWAGSSELDKFVALIGSFACIPLCFIYPPMLHLKGVAKTRKAIVLDWVLIVFGAIVGVYTTVQTIRSLFVPTVGGPKLGKCDVPVD</sequence>
<feature type="transmembrane region" description="Helical" evidence="7">
    <location>
        <begin position="604"/>
        <end position="621"/>
    </location>
</feature>